<proteinExistence type="predicted"/>
<evidence type="ECO:0000313" key="1">
    <source>
        <dbReference type="EMBL" id="GAH32290.1"/>
    </source>
</evidence>
<dbReference type="EMBL" id="BARU01013001">
    <property type="protein sequence ID" value="GAH32290.1"/>
    <property type="molecule type" value="Genomic_DNA"/>
</dbReference>
<comment type="caution">
    <text evidence="1">The sequence shown here is derived from an EMBL/GenBank/DDBJ whole genome shotgun (WGS) entry which is preliminary data.</text>
</comment>
<organism evidence="1">
    <name type="scientific">marine sediment metagenome</name>
    <dbReference type="NCBI Taxonomy" id="412755"/>
    <lineage>
        <taxon>unclassified sequences</taxon>
        <taxon>metagenomes</taxon>
        <taxon>ecological metagenomes</taxon>
    </lineage>
</organism>
<gene>
    <name evidence="1" type="ORF">S03H2_23700</name>
</gene>
<name>X1FID6_9ZZZZ</name>
<sequence>MILVGCDERCKKFQYVWQRSRRGKTIPLPESRIECPREFQEGKAGFIKYREGRIW</sequence>
<accession>X1FID6</accession>
<reference evidence="1" key="1">
    <citation type="journal article" date="2014" name="Front. Microbiol.">
        <title>High frequency of phylogenetically diverse reductive dehalogenase-homologous genes in deep subseafloor sedimentary metagenomes.</title>
        <authorList>
            <person name="Kawai M."/>
            <person name="Futagami T."/>
            <person name="Toyoda A."/>
            <person name="Takaki Y."/>
            <person name="Nishi S."/>
            <person name="Hori S."/>
            <person name="Arai W."/>
            <person name="Tsubouchi T."/>
            <person name="Morono Y."/>
            <person name="Uchiyama I."/>
            <person name="Ito T."/>
            <person name="Fujiyama A."/>
            <person name="Inagaki F."/>
            <person name="Takami H."/>
        </authorList>
    </citation>
    <scope>NUCLEOTIDE SEQUENCE</scope>
    <source>
        <strain evidence="1">Expedition CK06-06</strain>
    </source>
</reference>
<feature type="non-terminal residue" evidence="1">
    <location>
        <position position="55"/>
    </location>
</feature>
<protein>
    <submittedName>
        <fullName evidence="1">Uncharacterized protein</fullName>
    </submittedName>
</protein>
<dbReference type="AlphaFoldDB" id="X1FID6"/>